<accession>A0AAT9GGI0</accession>
<dbReference type="EMBL" id="AP029612">
    <property type="protein sequence ID" value="BFG69731.1"/>
    <property type="molecule type" value="Genomic_DNA"/>
</dbReference>
<organism evidence="3">
    <name type="scientific">Sediminibacterium sp. KACHI17</name>
    <dbReference type="NCBI Taxonomy" id="1751071"/>
    <lineage>
        <taxon>Bacteria</taxon>
        <taxon>Pseudomonadati</taxon>
        <taxon>Bacteroidota</taxon>
        <taxon>Chitinophagia</taxon>
        <taxon>Chitinophagales</taxon>
        <taxon>Chitinophagaceae</taxon>
        <taxon>Sediminibacterium</taxon>
    </lineage>
</organism>
<protein>
    <submittedName>
        <fullName evidence="3">Dabb family protein</fullName>
    </submittedName>
</protein>
<dbReference type="InterPro" id="IPR011008">
    <property type="entry name" value="Dimeric_a/b-barrel"/>
</dbReference>
<feature type="domain" description="Stress-response A/B barrel" evidence="2">
    <location>
        <begin position="35"/>
        <end position="131"/>
    </location>
</feature>
<dbReference type="Pfam" id="PF07876">
    <property type="entry name" value="Dabb"/>
    <property type="match status" value="1"/>
</dbReference>
<evidence type="ECO:0000259" key="2">
    <source>
        <dbReference type="PROSITE" id="PS51502"/>
    </source>
</evidence>
<name>A0AAT9GGI0_9BACT</name>
<proteinExistence type="predicted"/>
<feature type="signal peptide" evidence="1">
    <location>
        <begin position="1"/>
        <end position="18"/>
    </location>
</feature>
<dbReference type="AlphaFoldDB" id="A0AAT9GGI0"/>
<dbReference type="SUPFAM" id="SSF54909">
    <property type="entry name" value="Dimeric alpha+beta barrel"/>
    <property type="match status" value="1"/>
</dbReference>
<keyword evidence="1" id="KW-0732">Signal</keyword>
<sequence>MTKRSRRAFLSTSVLATAATVVVDPLISVKDSSPLIHQVFFWLKNPGSISDRKKLAEGLKKLSAIPQIKLLKIGFPAGTEKREVVDNSWDVSELMFFEDLKAQKAYQDHPLHQAFIQQYSYLWERVIVYDTLTMES</sequence>
<reference evidence="3" key="1">
    <citation type="submission" date="2024-02" db="EMBL/GenBank/DDBJ databases">
        <title>Sediminibacterium planktonica sp. nov. and Sediminibacterium longus sp. nov., isolated from surface lake and river water.</title>
        <authorList>
            <person name="Watanabe K."/>
            <person name="Takemine S."/>
            <person name="Ishii Y."/>
            <person name="Ogata Y."/>
            <person name="Shindo C."/>
            <person name="Suda W."/>
        </authorList>
    </citation>
    <scope>NUCLEOTIDE SEQUENCE</scope>
    <source>
        <strain evidence="3">KACHI17</strain>
    </source>
</reference>
<evidence type="ECO:0000313" key="3">
    <source>
        <dbReference type="EMBL" id="BFG69731.1"/>
    </source>
</evidence>
<evidence type="ECO:0000256" key="1">
    <source>
        <dbReference type="SAM" id="SignalP"/>
    </source>
</evidence>
<dbReference type="PROSITE" id="PS51502">
    <property type="entry name" value="S_R_A_B_BARREL"/>
    <property type="match status" value="1"/>
</dbReference>
<gene>
    <name evidence="3" type="ORF">KACHI17_06120</name>
</gene>
<dbReference type="InterPro" id="IPR013097">
    <property type="entry name" value="Dabb"/>
</dbReference>
<dbReference type="SMART" id="SM00886">
    <property type="entry name" value="Dabb"/>
    <property type="match status" value="1"/>
</dbReference>
<dbReference type="RefSeq" id="WP_353550039.1">
    <property type="nucleotide sequence ID" value="NZ_AP029612.1"/>
</dbReference>
<dbReference type="Gene3D" id="3.30.70.100">
    <property type="match status" value="1"/>
</dbReference>
<feature type="chain" id="PRO_5043479288" evidence="1">
    <location>
        <begin position="19"/>
        <end position="136"/>
    </location>
</feature>